<dbReference type="Proteomes" id="UP001202117">
    <property type="component" value="Unassembled WGS sequence"/>
</dbReference>
<sequence>MKLESEQATEALPWEALADVSGREAKVGITLFKGVGIATEDLGVAIPALETVGAT</sequence>
<reference evidence="1 2" key="1">
    <citation type="submission" date="2022-02" db="EMBL/GenBank/DDBJ databases">
        <title>Halomonas fukangensis sp. nov., a halophilic bacterium isolated from a bulk soil of Kalidium foliatum at Fukang.</title>
        <authorList>
            <person name="Huang Y."/>
        </authorList>
    </citation>
    <scope>NUCLEOTIDE SEQUENCE [LARGE SCALE GENOMIC DNA]</scope>
    <source>
        <strain evidence="1 2">EGI 63088</strain>
    </source>
</reference>
<keyword evidence="2" id="KW-1185">Reference proteome</keyword>
<dbReference type="RefSeq" id="WP_181422137.1">
    <property type="nucleotide sequence ID" value="NZ_JAKVPY010000017.1"/>
</dbReference>
<evidence type="ECO:0000313" key="1">
    <source>
        <dbReference type="EMBL" id="MCH4564246.1"/>
    </source>
</evidence>
<organism evidence="1 2">
    <name type="scientific">Halomonas flagellata</name>
    <dbReference type="NCBI Taxonomy" id="2920385"/>
    <lineage>
        <taxon>Bacteria</taxon>
        <taxon>Pseudomonadati</taxon>
        <taxon>Pseudomonadota</taxon>
        <taxon>Gammaproteobacteria</taxon>
        <taxon>Oceanospirillales</taxon>
        <taxon>Halomonadaceae</taxon>
        <taxon>Halomonas</taxon>
    </lineage>
</organism>
<accession>A0ABS9RWL9</accession>
<proteinExistence type="predicted"/>
<dbReference type="EMBL" id="JAKVPY010000017">
    <property type="protein sequence ID" value="MCH4564246.1"/>
    <property type="molecule type" value="Genomic_DNA"/>
</dbReference>
<name>A0ABS9RWL9_9GAMM</name>
<gene>
    <name evidence="1" type="ORF">MKP05_14115</name>
</gene>
<comment type="caution">
    <text evidence="1">The sequence shown here is derived from an EMBL/GenBank/DDBJ whole genome shotgun (WGS) entry which is preliminary data.</text>
</comment>
<evidence type="ECO:0000313" key="2">
    <source>
        <dbReference type="Proteomes" id="UP001202117"/>
    </source>
</evidence>
<protein>
    <submittedName>
        <fullName evidence="1">Uncharacterized protein</fullName>
    </submittedName>
</protein>